<organism evidence="1">
    <name type="scientific">Lotus japonicus</name>
    <name type="common">Lotus corniculatus var. japonicus</name>
    <dbReference type="NCBI Taxonomy" id="34305"/>
    <lineage>
        <taxon>Eukaryota</taxon>
        <taxon>Viridiplantae</taxon>
        <taxon>Streptophyta</taxon>
        <taxon>Embryophyta</taxon>
        <taxon>Tracheophyta</taxon>
        <taxon>Spermatophyta</taxon>
        <taxon>Magnoliopsida</taxon>
        <taxon>eudicotyledons</taxon>
        <taxon>Gunneridae</taxon>
        <taxon>Pentapetalae</taxon>
        <taxon>rosids</taxon>
        <taxon>fabids</taxon>
        <taxon>Fabales</taxon>
        <taxon>Fabaceae</taxon>
        <taxon>Papilionoideae</taxon>
        <taxon>50 kb inversion clade</taxon>
        <taxon>NPAAA clade</taxon>
        <taxon>Hologalegina</taxon>
        <taxon>robinioid clade</taxon>
        <taxon>Loteae</taxon>
        <taxon>Lotus</taxon>
    </lineage>
</organism>
<reference evidence="1" key="1">
    <citation type="submission" date="2012-05" db="EMBL/GenBank/DDBJ databases">
        <authorList>
            <person name="Krishnakumar V."/>
            <person name="Cheung F."/>
            <person name="Xiao Y."/>
            <person name="Chan A."/>
            <person name="Moskal W.A."/>
            <person name="Town C.D."/>
        </authorList>
    </citation>
    <scope>NUCLEOTIDE SEQUENCE</scope>
</reference>
<sequence>MISILRLTVKISNFNYRETNITGIKQNTSPRLLTQYPTGLEHSNLEEVIASTYQLSQGQTHRVCRDTLSI</sequence>
<dbReference type="AlphaFoldDB" id="I3SHI8"/>
<protein>
    <submittedName>
        <fullName evidence="1">Uncharacterized protein</fullName>
    </submittedName>
</protein>
<dbReference type="EMBL" id="BT139935">
    <property type="protein sequence ID" value="AFK39730.1"/>
    <property type="molecule type" value="mRNA"/>
</dbReference>
<accession>I3SHI8</accession>
<evidence type="ECO:0000313" key="1">
    <source>
        <dbReference type="EMBL" id="AFK39730.1"/>
    </source>
</evidence>
<proteinExistence type="evidence at transcript level"/>
<name>I3SHI8_LOTJA</name>